<dbReference type="PANTHER" id="PTHR35186">
    <property type="entry name" value="ANK_REP_REGION DOMAIN-CONTAINING PROTEIN"/>
    <property type="match status" value="1"/>
</dbReference>
<protein>
    <submittedName>
        <fullName evidence="1">Uncharacterized protein</fullName>
    </submittedName>
</protein>
<dbReference type="AlphaFoldDB" id="A0A163GSR8"/>
<accession>A0A163GSR8</accession>
<name>A0A163GSR8_DIDRA</name>
<dbReference type="Proteomes" id="UP000076837">
    <property type="component" value="Unassembled WGS sequence"/>
</dbReference>
<dbReference type="EMBL" id="JYNV01000145">
    <property type="protein sequence ID" value="KZM24994.1"/>
    <property type="molecule type" value="Genomic_DNA"/>
</dbReference>
<keyword evidence="2" id="KW-1185">Reference proteome</keyword>
<comment type="caution">
    <text evidence="1">The sequence shown here is derived from an EMBL/GenBank/DDBJ whole genome shotgun (WGS) entry which is preliminary data.</text>
</comment>
<dbReference type="PANTHER" id="PTHR35186:SF4">
    <property type="entry name" value="PRION-INHIBITION AND PROPAGATION HELO DOMAIN-CONTAINING PROTEIN"/>
    <property type="match status" value="1"/>
</dbReference>
<organism evidence="1 2">
    <name type="scientific">Didymella rabiei</name>
    <name type="common">Chickpea ascochyta blight fungus</name>
    <name type="synonym">Mycosphaerella rabiei</name>
    <dbReference type="NCBI Taxonomy" id="5454"/>
    <lineage>
        <taxon>Eukaryota</taxon>
        <taxon>Fungi</taxon>
        <taxon>Dikarya</taxon>
        <taxon>Ascomycota</taxon>
        <taxon>Pezizomycotina</taxon>
        <taxon>Dothideomycetes</taxon>
        <taxon>Pleosporomycetidae</taxon>
        <taxon>Pleosporales</taxon>
        <taxon>Pleosporineae</taxon>
        <taxon>Didymellaceae</taxon>
        <taxon>Ascochyta</taxon>
    </lineage>
</organism>
<sequence length="544" mass="60479">MTEVKSIVPGLTAAGRRLEVFGQQTHRWRRLSDRLFDLREGIDAAEISLQSWQRKFNVQERQPIIYMQVLFGRLGCERVQATLKEIQVLTGSMRQDIDLIVGCALRARPGHSHTDEWLVEDCLKRIWRKTSWSHKFVLSVLRRAENLGTRLGCMHRKLTMLERFSDYHLEKEHPGIFLGLKRLPGRKSVLKPGDGRSGSVQIKLLDALSAQKDAEMLHKASGEDSRVHIGLSVPQIREQDFAFLLSLDGSTHEVLVHPVKIEAISGSSRVKSSLATAIPNLMQAKYKYDVCYVKPSSRSSNGFELSIPPTNLLSNLEFKYPLSTIFSDQNTRIGSQILYPQDQCAIAIGIARSSLRLLGSPWLDHLSSTNLRWRRTANRNHTIMLTRTHVKSQTTRALDSCLAAHKPRIHLSKHVHIFRVGLVLAELCFKTSIARIALDAATATVEVFLDGTEALGAMELAAEVERRTNVYLGNIVFSCLSALQDSDALGDEGIEGAYLADVIEEAERLDGVISTGAKWEAMGSGSSASGSLRGSVVSIPGGRW</sequence>
<evidence type="ECO:0000313" key="1">
    <source>
        <dbReference type="EMBL" id="KZM24994.1"/>
    </source>
</evidence>
<reference evidence="1 2" key="1">
    <citation type="journal article" date="2016" name="Sci. Rep.">
        <title>Draft genome sequencing and secretome analysis of fungal phytopathogen Ascochyta rabiei provides insight into the necrotrophic effector repertoire.</title>
        <authorList>
            <person name="Verma S."/>
            <person name="Gazara R.K."/>
            <person name="Nizam S."/>
            <person name="Parween S."/>
            <person name="Chattopadhyay D."/>
            <person name="Verma P.K."/>
        </authorList>
    </citation>
    <scope>NUCLEOTIDE SEQUENCE [LARGE SCALE GENOMIC DNA]</scope>
    <source>
        <strain evidence="1 2">ArDII</strain>
    </source>
</reference>
<dbReference type="OrthoDB" id="5374070at2759"/>
<evidence type="ECO:0000313" key="2">
    <source>
        <dbReference type="Proteomes" id="UP000076837"/>
    </source>
</evidence>
<proteinExistence type="predicted"/>
<gene>
    <name evidence="1" type="ORF">ST47_g3841</name>
</gene>